<sequence length="390" mass="44505">MSLCKTAFVYSDKFLNYSFHHNHPFNQKRILLTKDLLEAHGALSPTSIEAPESISDSILELIHTPEYVEIVKKASEKHPTGNYEKYGIGTADTPGFEGMYKASKSLVEGSVKACELVANNKVTHALNLGGGLHHGFPNHAAGFCIFNDIAIAIKFLRKNYNWKVLYIDTDAHHGDGVQHCFYDDPEVCTVSFHETGRYLYPGTGKINERGIKKGFGYSFNFPFDAFTEDDSFLKTFHNAIDEICEFFQPDIIVSQHGADSHFLDPLTHMHCSIKIFEEIPKKIHQLAHQYCYGKWVALGGGGYDIWRVVPRAWAQLWHIMNNNEPFSGEINSLWHRNWQPEAPLMLPQFWEDPINTYHPIPRRSEITNTNKEMLEQVLRFTKIAKKSAES</sequence>
<protein>
    <recommendedName>
        <fullName evidence="3">Acetoin utilization protein AcuC</fullName>
    </recommendedName>
</protein>
<keyword evidence="4" id="KW-0006">Acetoin catabolism</keyword>
<dbReference type="CDD" id="cd09994">
    <property type="entry name" value="HDAC_AcuC_like"/>
    <property type="match status" value="1"/>
</dbReference>
<dbReference type="AlphaFoldDB" id="A0A1H9TD61"/>
<dbReference type="PANTHER" id="PTHR10625:SF10">
    <property type="entry name" value="HISTONE DEACETYLASE HDAC1"/>
    <property type="match status" value="1"/>
</dbReference>
<dbReference type="STRING" id="531814.SAMN04487944_113106"/>
<accession>A0A1H9TD61</accession>
<dbReference type="GO" id="GO:0045150">
    <property type="term" value="P:acetoin catabolic process"/>
    <property type="evidence" value="ECO:0007669"/>
    <property type="project" value="UniProtKB-UniPathway"/>
</dbReference>
<dbReference type="EMBL" id="FOGL01000013">
    <property type="protein sequence ID" value="SER94874.1"/>
    <property type="molecule type" value="Genomic_DNA"/>
</dbReference>
<dbReference type="UniPathway" id="UPA00040"/>
<dbReference type="Proteomes" id="UP000199687">
    <property type="component" value="Unassembled WGS sequence"/>
</dbReference>
<comment type="similarity">
    <text evidence="2">Belongs to the histone deacetylase family.</text>
</comment>
<dbReference type="InterPro" id="IPR023696">
    <property type="entry name" value="Ureohydrolase_dom_sf"/>
</dbReference>
<proteinExistence type="inferred from homology"/>
<dbReference type="OrthoDB" id="9808367at2"/>
<dbReference type="Pfam" id="PF00850">
    <property type="entry name" value="Hist_deacetyl"/>
    <property type="match status" value="1"/>
</dbReference>
<name>A0A1H9TD61_9BACI</name>
<dbReference type="InterPro" id="IPR000286">
    <property type="entry name" value="HDACs"/>
</dbReference>
<keyword evidence="7" id="KW-1185">Reference proteome</keyword>
<evidence type="ECO:0000313" key="7">
    <source>
        <dbReference type="Proteomes" id="UP000199687"/>
    </source>
</evidence>
<dbReference type="InterPro" id="IPR003085">
    <property type="entry name" value="AcuC"/>
</dbReference>
<evidence type="ECO:0000256" key="4">
    <source>
        <dbReference type="ARBA" id="ARBA00022627"/>
    </source>
</evidence>
<reference evidence="6 7" key="1">
    <citation type="submission" date="2016-10" db="EMBL/GenBank/DDBJ databases">
        <authorList>
            <person name="de Groot N.N."/>
        </authorList>
    </citation>
    <scope>NUCLEOTIDE SEQUENCE [LARGE SCALE GENOMIC DNA]</scope>
    <source>
        <strain evidence="6 7">CGMCC 1.7727</strain>
    </source>
</reference>
<dbReference type="InterPro" id="IPR037138">
    <property type="entry name" value="His_deacetylse_dom_sf"/>
</dbReference>
<evidence type="ECO:0000259" key="5">
    <source>
        <dbReference type="Pfam" id="PF00850"/>
    </source>
</evidence>
<organism evidence="6 7">
    <name type="scientific">Gracilibacillus ureilyticus</name>
    <dbReference type="NCBI Taxonomy" id="531814"/>
    <lineage>
        <taxon>Bacteria</taxon>
        <taxon>Bacillati</taxon>
        <taxon>Bacillota</taxon>
        <taxon>Bacilli</taxon>
        <taxon>Bacillales</taxon>
        <taxon>Bacillaceae</taxon>
        <taxon>Gracilibacillus</taxon>
    </lineage>
</organism>
<gene>
    <name evidence="6" type="ORF">SAMN04487944_113106</name>
</gene>
<dbReference type="GO" id="GO:0040029">
    <property type="term" value="P:epigenetic regulation of gene expression"/>
    <property type="evidence" value="ECO:0007669"/>
    <property type="project" value="TreeGrafter"/>
</dbReference>
<dbReference type="PANTHER" id="PTHR10625">
    <property type="entry name" value="HISTONE DEACETYLASE HDAC1-RELATED"/>
    <property type="match status" value="1"/>
</dbReference>
<feature type="domain" description="Histone deacetylase" evidence="5">
    <location>
        <begin position="23"/>
        <end position="319"/>
    </location>
</feature>
<dbReference type="PRINTS" id="PR01270">
    <property type="entry name" value="HDASUPER"/>
</dbReference>
<comment type="pathway">
    <text evidence="1">Ketone degradation; acetoin degradation.</text>
</comment>
<evidence type="ECO:0000256" key="3">
    <source>
        <dbReference type="ARBA" id="ARBA00020218"/>
    </source>
</evidence>
<dbReference type="Gene3D" id="3.40.800.20">
    <property type="entry name" value="Histone deacetylase domain"/>
    <property type="match status" value="1"/>
</dbReference>
<dbReference type="GO" id="GO:0004407">
    <property type="term" value="F:histone deacetylase activity"/>
    <property type="evidence" value="ECO:0007669"/>
    <property type="project" value="TreeGrafter"/>
</dbReference>
<dbReference type="InterPro" id="IPR023801">
    <property type="entry name" value="His_deacetylse_dom"/>
</dbReference>
<dbReference type="SUPFAM" id="SSF52768">
    <property type="entry name" value="Arginase/deacetylase"/>
    <property type="match status" value="1"/>
</dbReference>
<evidence type="ECO:0000256" key="1">
    <source>
        <dbReference type="ARBA" id="ARBA00005101"/>
    </source>
</evidence>
<dbReference type="PRINTS" id="PR01272">
    <property type="entry name" value="ACUCPROTEIN"/>
</dbReference>
<evidence type="ECO:0000313" key="6">
    <source>
        <dbReference type="EMBL" id="SER94874.1"/>
    </source>
</evidence>
<dbReference type="RefSeq" id="WP_089741809.1">
    <property type="nucleotide sequence ID" value="NZ_FOGL01000013.1"/>
</dbReference>
<evidence type="ECO:0000256" key="2">
    <source>
        <dbReference type="ARBA" id="ARBA00005947"/>
    </source>
</evidence>